<name>A0ABM7VJ29_9BACT</name>
<dbReference type="PROSITE" id="PS51257">
    <property type="entry name" value="PROKAR_LIPOPROTEIN"/>
    <property type="match status" value="1"/>
</dbReference>
<organism evidence="9 10">
    <name type="scientific">Persicobacter psychrovividus</name>
    <dbReference type="NCBI Taxonomy" id="387638"/>
    <lineage>
        <taxon>Bacteria</taxon>
        <taxon>Pseudomonadati</taxon>
        <taxon>Bacteroidota</taxon>
        <taxon>Cytophagia</taxon>
        <taxon>Cytophagales</taxon>
        <taxon>Persicobacteraceae</taxon>
        <taxon>Persicobacter</taxon>
    </lineage>
</organism>
<dbReference type="RefSeq" id="WP_332921996.1">
    <property type="nucleotide sequence ID" value="NZ_AP025293.1"/>
</dbReference>
<protein>
    <submittedName>
        <fullName evidence="9">Membrane protein</fullName>
    </submittedName>
</protein>
<keyword evidence="3 6" id="KW-0732">Signal</keyword>
<dbReference type="InterPro" id="IPR033985">
    <property type="entry name" value="SusD-like_N"/>
</dbReference>
<evidence type="ECO:0000259" key="7">
    <source>
        <dbReference type="Pfam" id="PF07980"/>
    </source>
</evidence>
<accession>A0ABM7VJ29</accession>
<geneLocation type="plasmid" evidence="9 10">
    <name>pPP1</name>
</geneLocation>
<keyword evidence="9" id="KW-0614">Plasmid</keyword>
<feature type="domain" description="RagB/SusD" evidence="7">
    <location>
        <begin position="278"/>
        <end position="456"/>
    </location>
</feature>
<evidence type="ECO:0000256" key="4">
    <source>
        <dbReference type="ARBA" id="ARBA00023136"/>
    </source>
</evidence>
<dbReference type="Pfam" id="PF14322">
    <property type="entry name" value="SusD-like_3"/>
    <property type="match status" value="1"/>
</dbReference>
<feature type="domain" description="SusD-like N-terminal" evidence="8">
    <location>
        <begin position="44"/>
        <end position="212"/>
    </location>
</feature>
<gene>
    <name evidence="9" type="ORF">PEPS_32670</name>
</gene>
<dbReference type="InterPro" id="IPR012944">
    <property type="entry name" value="SusD_RagB_dom"/>
</dbReference>
<proteinExistence type="inferred from homology"/>
<dbReference type="EMBL" id="AP025293">
    <property type="protein sequence ID" value="BDD00987.1"/>
    <property type="molecule type" value="Genomic_DNA"/>
</dbReference>
<comment type="similarity">
    <text evidence="2">Belongs to the SusD family.</text>
</comment>
<evidence type="ECO:0000256" key="6">
    <source>
        <dbReference type="SAM" id="SignalP"/>
    </source>
</evidence>
<feature type="chain" id="PRO_5045979022" evidence="6">
    <location>
        <begin position="20"/>
        <end position="456"/>
    </location>
</feature>
<dbReference type="InterPro" id="IPR011990">
    <property type="entry name" value="TPR-like_helical_dom_sf"/>
</dbReference>
<evidence type="ECO:0000259" key="8">
    <source>
        <dbReference type="Pfam" id="PF14322"/>
    </source>
</evidence>
<keyword evidence="4" id="KW-0472">Membrane</keyword>
<evidence type="ECO:0000256" key="1">
    <source>
        <dbReference type="ARBA" id="ARBA00004442"/>
    </source>
</evidence>
<keyword evidence="10" id="KW-1185">Reference proteome</keyword>
<dbReference type="CDD" id="cd08977">
    <property type="entry name" value="SusD"/>
    <property type="match status" value="1"/>
</dbReference>
<dbReference type="Pfam" id="PF07980">
    <property type="entry name" value="SusD_RagB"/>
    <property type="match status" value="1"/>
</dbReference>
<dbReference type="Gene3D" id="1.25.40.390">
    <property type="match status" value="1"/>
</dbReference>
<comment type="subcellular location">
    <subcellularLocation>
        <location evidence="1">Cell outer membrane</location>
    </subcellularLocation>
</comment>
<evidence type="ECO:0000313" key="10">
    <source>
        <dbReference type="Proteomes" id="UP001354989"/>
    </source>
</evidence>
<evidence type="ECO:0000256" key="2">
    <source>
        <dbReference type="ARBA" id="ARBA00006275"/>
    </source>
</evidence>
<evidence type="ECO:0000313" key="9">
    <source>
        <dbReference type="EMBL" id="BDD00987.1"/>
    </source>
</evidence>
<dbReference type="SUPFAM" id="SSF48452">
    <property type="entry name" value="TPR-like"/>
    <property type="match status" value="1"/>
</dbReference>
<feature type="signal peptide" evidence="6">
    <location>
        <begin position="1"/>
        <end position="19"/>
    </location>
</feature>
<reference evidence="9 10" key="1">
    <citation type="submission" date="2021-12" db="EMBL/GenBank/DDBJ databases">
        <title>Genome sequencing of bacteria with rrn-lacking chromosome and rrn-plasmid.</title>
        <authorList>
            <person name="Anda M."/>
            <person name="Iwasaki W."/>
        </authorList>
    </citation>
    <scope>NUCLEOTIDE SEQUENCE [LARGE SCALE GENOMIC DNA]</scope>
    <source>
        <strain evidence="9 10">NBRC 101262</strain>
        <plasmid evidence="9 10">pPP1</plasmid>
    </source>
</reference>
<sequence length="456" mass="51753">MKSLLRILLAATLSSGMVACDSFLTQMPISEVGADDYFRNDDEVETGVIGMYDGLQDVVQQEYAILEMRTDNAGTRSGVGDWAQFEVMNITPYNSIVANYWRTCYAAIYRANMIIAHIENVVDPGKKAQFEAEARFVRAYLHFNLVRLFGSVPKADYLIRVGDYEGYKQADTEALYQFIAEDLQFAADHLPTRANVALGRANQESAKTMLAKYLIQFKKFDEAKTLLKEVIDGGNFELNANYNDIFYQSLGNEIMFPISFVDDNTDNSQEFSYYFLFEQGSHNYATEEMVALYEAEPGENGTEDLRYTTNIIDMRGVRRGCGKFVSSSSNVRLAGNDYILLRYADVLLLYVEATMGNDFQTNDATALEYFNAIRSRAGLAPLANVSKPTLAKERRKEFLYENQRWFDMVRTGDLKMTMANYLQSNGLTYNENRLLLPIPQREIDTSNGHLVQNPGY</sequence>
<evidence type="ECO:0000256" key="5">
    <source>
        <dbReference type="ARBA" id="ARBA00023237"/>
    </source>
</evidence>
<evidence type="ECO:0000256" key="3">
    <source>
        <dbReference type="ARBA" id="ARBA00022729"/>
    </source>
</evidence>
<keyword evidence="5" id="KW-0998">Cell outer membrane</keyword>
<dbReference type="Proteomes" id="UP001354989">
    <property type="component" value="Plasmid pPP1"/>
</dbReference>